<keyword evidence="4" id="KW-0378">Hydrolase</keyword>
<protein>
    <submittedName>
        <fullName evidence="4">N-methylhydantoinase A</fullName>
        <ecNumber evidence="4">3.5.2.14</ecNumber>
    </submittedName>
</protein>
<keyword evidence="5" id="KW-1185">Reference proteome</keyword>
<dbReference type="GO" id="GO:0017168">
    <property type="term" value="F:5-oxoprolinase (ATP-hydrolyzing) activity"/>
    <property type="evidence" value="ECO:0007669"/>
    <property type="project" value="TreeGrafter"/>
</dbReference>
<dbReference type="Pfam" id="PF05378">
    <property type="entry name" value="Hydant_A_N"/>
    <property type="match status" value="1"/>
</dbReference>
<dbReference type="SUPFAM" id="SSF53067">
    <property type="entry name" value="Actin-like ATPase domain"/>
    <property type="match status" value="1"/>
</dbReference>
<dbReference type="EMBL" id="AP013035">
    <property type="protein sequence ID" value="BAT71575.1"/>
    <property type="molecule type" value="Genomic_DNA"/>
</dbReference>
<evidence type="ECO:0000259" key="1">
    <source>
        <dbReference type="Pfam" id="PF01968"/>
    </source>
</evidence>
<dbReference type="PANTHER" id="PTHR11365">
    <property type="entry name" value="5-OXOPROLINASE RELATED"/>
    <property type="match status" value="1"/>
</dbReference>
<dbReference type="PATRIC" id="fig|1298851.3.peg.803"/>
<dbReference type="GO" id="GO:0006749">
    <property type="term" value="P:glutathione metabolic process"/>
    <property type="evidence" value="ECO:0007669"/>
    <property type="project" value="TreeGrafter"/>
</dbReference>
<dbReference type="InterPro" id="IPR002821">
    <property type="entry name" value="Hydantoinase_A"/>
</dbReference>
<evidence type="ECO:0000259" key="3">
    <source>
        <dbReference type="Pfam" id="PF19278"/>
    </source>
</evidence>
<evidence type="ECO:0000259" key="2">
    <source>
        <dbReference type="Pfam" id="PF05378"/>
    </source>
</evidence>
<sequence length="643" mass="71282">MKLLGIDTGGTFTDLVLYENGNFNVFKVPSTPHNPAEAVLRGIKHLKAEDAIIIHGSTVATNTVLERKGAKVALITNKGIEDVIEIQRQNRRNIYDLCYKKPKPLVPRSLRFGISGRINSFGEEIEKLDTEEIENLAKKLKGKIDVVAISFLFCFLNNSHELTAKKIFEEKGIQSFVSHEILPVFREYERTSCVVLNAYVAPKMEKYLRTLNNSLANTNISIMQSNGGSISVDQAARQPVHTILSGPAGGVVAAKFIGETAGYTNLITLDMGGTSTDVSLIHKGNFQITSEYEIDGLPVGVPVIDIHTIGAGGGSIARLDEGGALKVGPESAGADPGPVCYGKGTQITVCDAHMFLGRLLPELFLSGQMKVYPERIPKYLNPLAKKAKMDPEELAQGIITVANSNMERAIRVVSLERGYDPRDYVLFVFGGTAALHAAMLAKSLNIPKVIIPPNPGVLSAFGMLLSDTVKDYVLTVMQVEPSYEKLLEQFLPLIRKAREEMEKEGFNNTVLFRTLQCRLKGQSYEIEIPFSESYRQNFKETYNRLYHWYPEDKEIEVVNIVVRAVGKRKKPTLPKIQKRKGNLSLEALYRKVPTPVYLREKLLANDTIDGPAIIVEYSSTCYVPEGFEAVVDQWGNLILEQMT</sequence>
<dbReference type="InterPro" id="IPR008040">
    <property type="entry name" value="Hydant_A_N"/>
</dbReference>
<evidence type="ECO:0000313" key="4">
    <source>
        <dbReference type="EMBL" id="BAT71575.1"/>
    </source>
</evidence>
<feature type="domain" description="Hydantoinase/oxoprolinase N-terminal" evidence="2">
    <location>
        <begin position="4"/>
        <end position="171"/>
    </location>
</feature>
<dbReference type="Proteomes" id="UP000063234">
    <property type="component" value="Chromosome"/>
</dbReference>
<dbReference type="AlphaFoldDB" id="A0A0S3QTB6"/>
<dbReference type="InterPro" id="IPR043129">
    <property type="entry name" value="ATPase_NBD"/>
</dbReference>
<name>A0A0S3QTB6_THET7</name>
<accession>A0A0S3QTB6</accession>
<dbReference type="EC" id="3.5.2.14" evidence="4"/>
<feature type="domain" description="Hydantoinase A/oxoprolinase" evidence="1">
    <location>
        <begin position="190"/>
        <end position="471"/>
    </location>
</feature>
<evidence type="ECO:0000313" key="5">
    <source>
        <dbReference type="Proteomes" id="UP000063234"/>
    </source>
</evidence>
<feature type="domain" description="Acetophenone carboxylase-like C-terminal" evidence="3">
    <location>
        <begin position="485"/>
        <end position="637"/>
    </location>
</feature>
<reference evidence="5" key="1">
    <citation type="journal article" date="2018" name="Science">
        <title>A primordial and reversible TCA cycle in a facultatively chemolithoautotrophic thermophile.</title>
        <authorList>
            <person name="Nunoura T."/>
            <person name="Chikaraishi Y."/>
            <person name="Izaki R."/>
            <person name="Suwa T."/>
            <person name="Sato T."/>
            <person name="Harada T."/>
            <person name="Mori K."/>
            <person name="Kato Y."/>
            <person name="Miyazaki M."/>
            <person name="Shimamura S."/>
            <person name="Yanagawa K."/>
            <person name="Shuto A."/>
            <person name="Ohkouchi N."/>
            <person name="Fujita N."/>
            <person name="Takaki Y."/>
            <person name="Atomi H."/>
            <person name="Takai K."/>
        </authorList>
    </citation>
    <scope>NUCLEOTIDE SEQUENCE [LARGE SCALE GENOMIC DNA]</scope>
    <source>
        <strain evidence="5">DSM 17441 / JCM 13301 / NBRC 103674 / ABI70S6</strain>
    </source>
</reference>
<dbReference type="GO" id="GO:0047423">
    <property type="term" value="F:N-methylhydantoinase (ATP-hydrolyzing) activity"/>
    <property type="evidence" value="ECO:0007669"/>
    <property type="project" value="UniProtKB-EC"/>
</dbReference>
<dbReference type="RefSeq" id="WP_068549573.1">
    <property type="nucleotide sequence ID" value="NZ_AP013035.1"/>
</dbReference>
<gene>
    <name evidence="4" type="primary">hyuA</name>
    <name evidence="4" type="ORF">TST_0772</name>
</gene>
<dbReference type="Pfam" id="PF19278">
    <property type="entry name" value="Hydant_A_C"/>
    <property type="match status" value="1"/>
</dbReference>
<dbReference type="Pfam" id="PF01968">
    <property type="entry name" value="Hydantoinase_A"/>
    <property type="match status" value="1"/>
</dbReference>
<proteinExistence type="predicted"/>
<dbReference type="OrthoDB" id="9768323at2"/>
<dbReference type="STRING" id="1298851.TST_0772"/>
<dbReference type="GO" id="GO:0005829">
    <property type="term" value="C:cytosol"/>
    <property type="evidence" value="ECO:0007669"/>
    <property type="project" value="TreeGrafter"/>
</dbReference>
<dbReference type="InterPro" id="IPR049517">
    <property type="entry name" value="ACX-like_C"/>
</dbReference>
<dbReference type="InterPro" id="IPR045079">
    <property type="entry name" value="Oxoprolinase-like"/>
</dbReference>
<dbReference type="KEGG" id="ttk:TST_0772"/>
<organism evidence="4 5">
    <name type="scientific">Thermosulfidibacter takaii (strain DSM 17441 / JCM 13301 / NBRC 103674 / ABI70S6)</name>
    <dbReference type="NCBI Taxonomy" id="1298851"/>
    <lineage>
        <taxon>Bacteria</taxon>
        <taxon>Pseudomonadati</taxon>
        <taxon>Thermosulfidibacterota</taxon>
        <taxon>Thermosulfidibacteria</taxon>
        <taxon>Thermosulfidibacterales</taxon>
        <taxon>Thermosulfidibacteraceae</taxon>
    </lineage>
</organism>
<dbReference type="PANTHER" id="PTHR11365:SF23">
    <property type="entry name" value="HYPOTHETICAL 5-OXOPROLINASE (EUROFUNG)-RELATED"/>
    <property type="match status" value="1"/>
</dbReference>